<dbReference type="PANTHER" id="PTHR30012:SF0">
    <property type="entry name" value="TYPE II SECRETION SYSTEM PROTEIN F-RELATED"/>
    <property type="match status" value="1"/>
</dbReference>
<comment type="subcellular location">
    <subcellularLocation>
        <location evidence="1">Cell membrane</location>
        <topology evidence="1">Multi-pass membrane protein</topology>
    </subcellularLocation>
</comment>
<dbReference type="PANTHER" id="PTHR30012">
    <property type="entry name" value="GENERAL SECRETION PATHWAY PROTEIN"/>
    <property type="match status" value="1"/>
</dbReference>
<feature type="domain" description="Type II secretion system protein GspF" evidence="8">
    <location>
        <begin position="71"/>
        <end position="191"/>
    </location>
</feature>
<keyword evidence="10" id="KW-1185">Reference proteome</keyword>
<dbReference type="RefSeq" id="WP_313832758.1">
    <property type="nucleotide sequence ID" value="NZ_JAQOUE010000001.1"/>
</dbReference>
<dbReference type="Pfam" id="PF00482">
    <property type="entry name" value="T2SSF"/>
    <property type="match status" value="2"/>
</dbReference>
<feature type="domain" description="Type II secretion system protein GspF" evidence="8">
    <location>
        <begin position="271"/>
        <end position="393"/>
    </location>
</feature>
<evidence type="ECO:0000256" key="5">
    <source>
        <dbReference type="ARBA" id="ARBA00022989"/>
    </source>
</evidence>
<evidence type="ECO:0000259" key="8">
    <source>
        <dbReference type="Pfam" id="PF00482"/>
    </source>
</evidence>
<dbReference type="InterPro" id="IPR018076">
    <property type="entry name" value="T2SS_GspF_dom"/>
</dbReference>
<reference evidence="9 10" key="1">
    <citation type="journal article" date="2023" name="ISME J.">
        <title>Cultivation and genomic characterization of novel and ubiquitous marine nitrite-oxidizing bacteria from the Nitrospirales.</title>
        <authorList>
            <person name="Mueller A.J."/>
            <person name="Daebeler A."/>
            <person name="Herbold C.W."/>
            <person name="Kirkegaard R.H."/>
            <person name="Daims H."/>
        </authorList>
    </citation>
    <scope>NUCLEOTIDE SEQUENCE [LARGE SCALE GENOMIC DNA]</scope>
    <source>
        <strain evidence="9 10">EB</strain>
    </source>
</reference>
<dbReference type="InterPro" id="IPR042094">
    <property type="entry name" value="T2SS_GspF_sf"/>
</dbReference>
<dbReference type="Proteomes" id="UP001250932">
    <property type="component" value="Unassembled WGS sequence"/>
</dbReference>
<comment type="caution">
    <text evidence="9">The sequence shown here is derived from an EMBL/GenBank/DDBJ whole genome shotgun (WGS) entry which is preliminary data.</text>
</comment>
<comment type="similarity">
    <text evidence="2">Belongs to the GSP F family.</text>
</comment>
<evidence type="ECO:0000313" key="9">
    <source>
        <dbReference type="EMBL" id="MDT7042367.1"/>
    </source>
</evidence>
<protein>
    <submittedName>
        <fullName evidence="9">Type II secretion system F family protein</fullName>
    </submittedName>
</protein>
<dbReference type="InterPro" id="IPR003004">
    <property type="entry name" value="GspF/PilC"/>
</dbReference>
<organism evidence="9 10">
    <name type="scientific">Candidatus Nitronereus thalassa</name>
    <dbReference type="NCBI Taxonomy" id="3020898"/>
    <lineage>
        <taxon>Bacteria</taxon>
        <taxon>Pseudomonadati</taxon>
        <taxon>Nitrospirota</taxon>
        <taxon>Nitrospiria</taxon>
        <taxon>Nitrospirales</taxon>
        <taxon>Nitrospiraceae</taxon>
        <taxon>Candidatus Nitronereus</taxon>
    </lineage>
</organism>
<dbReference type="PRINTS" id="PR00812">
    <property type="entry name" value="BCTERIALGSPF"/>
</dbReference>
<dbReference type="EMBL" id="JAQOUE010000001">
    <property type="protein sequence ID" value="MDT7042367.1"/>
    <property type="molecule type" value="Genomic_DNA"/>
</dbReference>
<dbReference type="Gene3D" id="1.20.81.30">
    <property type="entry name" value="Type II secretion system (T2SS), domain F"/>
    <property type="match status" value="2"/>
</dbReference>
<evidence type="ECO:0000256" key="1">
    <source>
        <dbReference type="ARBA" id="ARBA00004651"/>
    </source>
</evidence>
<evidence type="ECO:0000256" key="7">
    <source>
        <dbReference type="SAM" id="Phobius"/>
    </source>
</evidence>
<evidence type="ECO:0000256" key="2">
    <source>
        <dbReference type="ARBA" id="ARBA00005745"/>
    </source>
</evidence>
<feature type="transmembrane region" description="Helical" evidence="7">
    <location>
        <begin position="169"/>
        <end position="190"/>
    </location>
</feature>
<evidence type="ECO:0000256" key="4">
    <source>
        <dbReference type="ARBA" id="ARBA00022692"/>
    </source>
</evidence>
<accession>A0ABU3K7M7</accession>
<keyword evidence="6 7" id="KW-0472">Membrane</keyword>
<name>A0ABU3K7M7_9BACT</name>
<keyword evidence="5 7" id="KW-1133">Transmembrane helix</keyword>
<sequence length="402" mass="44446">MVKFAYRAVDAQGQPVEGFLSASNMEALQSQLEGNGLWLVEAKESKTGAGAQKKTRFNRAKRQLLIVFGIHMNSLLSAGVQVSPAIKGFADQATDPQFKKVMLAIWKRIETGVPLHEALKEHPSYFPEEMAHLVQAGEESGTLADTFGELRRYLEWVDRMIGDVRQATIYPSLVLGGLFLFMILLFTFVIPRFSTVLVSLKVPLPLPTIVIMHASDLLVATWMYWGTALLLIPIVVLLGRNSPEVGYQLDALKLKLPIFGEVVRMLVISRFAQNFGVLFRSGVPILRCLKLCQSLVGNRVVEKALIETEKGVSEGKTLSACLSRYSVFPPMVLQMVTVGESSGRLGQTMANVSDYYNEEIPRRMKRVFGLVEPLVTVGLIVLLGFVAVSIFLPMMSLVGGIR</sequence>
<feature type="transmembrane region" description="Helical" evidence="7">
    <location>
        <begin position="367"/>
        <end position="392"/>
    </location>
</feature>
<evidence type="ECO:0000313" key="10">
    <source>
        <dbReference type="Proteomes" id="UP001250932"/>
    </source>
</evidence>
<evidence type="ECO:0000256" key="3">
    <source>
        <dbReference type="ARBA" id="ARBA00022475"/>
    </source>
</evidence>
<evidence type="ECO:0000256" key="6">
    <source>
        <dbReference type="ARBA" id="ARBA00023136"/>
    </source>
</evidence>
<proteinExistence type="inferred from homology"/>
<gene>
    <name evidence="9" type="ORF">PPG34_08385</name>
</gene>
<keyword evidence="3" id="KW-1003">Cell membrane</keyword>
<keyword evidence="4 7" id="KW-0812">Transmembrane</keyword>
<feature type="transmembrane region" description="Helical" evidence="7">
    <location>
        <begin position="210"/>
        <end position="238"/>
    </location>
</feature>